<name>B0C245_ACAM1</name>
<dbReference type="OrthoDB" id="9798006at2"/>
<dbReference type="InterPro" id="IPR051016">
    <property type="entry name" value="Diverse_Substrate_AcTransf"/>
</dbReference>
<dbReference type="PANTHER" id="PTHR10545:SF29">
    <property type="entry name" value="GH14572P-RELATED"/>
    <property type="match status" value="1"/>
</dbReference>
<gene>
    <name evidence="4" type="ordered locus">AM1_2336</name>
</gene>
<dbReference type="SUPFAM" id="SSF55729">
    <property type="entry name" value="Acyl-CoA N-acyltransferases (Nat)"/>
    <property type="match status" value="1"/>
</dbReference>
<dbReference type="PANTHER" id="PTHR10545">
    <property type="entry name" value="DIAMINE N-ACETYLTRANSFERASE"/>
    <property type="match status" value="1"/>
</dbReference>
<dbReference type="PROSITE" id="PS51186">
    <property type="entry name" value="GNAT"/>
    <property type="match status" value="1"/>
</dbReference>
<dbReference type="KEGG" id="amr:AM1_2336"/>
<dbReference type="Pfam" id="PF00583">
    <property type="entry name" value="Acetyltransf_1"/>
    <property type="match status" value="1"/>
</dbReference>
<organism evidence="4 5">
    <name type="scientific">Acaryochloris marina (strain MBIC 11017)</name>
    <dbReference type="NCBI Taxonomy" id="329726"/>
    <lineage>
        <taxon>Bacteria</taxon>
        <taxon>Bacillati</taxon>
        <taxon>Cyanobacteriota</taxon>
        <taxon>Cyanophyceae</taxon>
        <taxon>Acaryochloridales</taxon>
        <taxon>Acaryochloridaceae</taxon>
        <taxon>Acaryochloris</taxon>
    </lineage>
</organism>
<dbReference type="EMBL" id="CP000828">
    <property type="protein sequence ID" value="ABW27346.1"/>
    <property type="molecule type" value="Genomic_DNA"/>
</dbReference>
<dbReference type="AlphaFoldDB" id="B0C245"/>
<proteinExistence type="predicted"/>
<sequence>MEVDLHTVDAHGIRLSITENNVEVGRAFVYFMHNDLHDQPFALMEDVYVNEEFRGKGLGSDLVRQVIQLAQDANCYKLIATSRDSRPKVHTLYRQLGFTQRGLEFRMDF</sequence>
<keyword evidence="1 4" id="KW-0808">Transferase</keyword>
<dbReference type="Gene3D" id="3.40.630.30">
    <property type="match status" value="1"/>
</dbReference>
<feature type="domain" description="N-acetyltransferase" evidence="3">
    <location>
        <begin position="1"/>
        <end position="109"/>
    </location>
</feature>
<dbReference type="InterPro" id="IPR016181">
    <property type="entry name" value="Acyl_CoA_acyltransferase"/>
</dbReference>
<evidence type="ECO:0000313" key="5">
    <source>
        <dbReference type="Proteomes" id="UP000000268"/>
    </source>
</evidence>
<dbReference type="InterPro" id="IPR000182">
    <property type="entry name" value="GNAT_dom"/>
</dbReference>
<dbReference type="CDD" id="cd04301">
    <property type="entry name" value="NAT_SF"/>
    <property type="match status" value="1"/>
</dbReference>
<dbReference type="STRING" id="329726.AM1_2336"/>
<evidence type="ECO:0000259" key="3">
    <source>
        <dbReference type="PROSITE" id="PS51186"/>
    </source>
</evidence>
<evidence type="ECO:0000313" key="4">
    <source>
        <dbReference type="EMBL" id="ABW27346.1"/>
    </source>
</evidence>
<dbReference type="Proteomes" id="UP000000268">
    <property type="component" value="Chromosome"/>
</dbReference>
<dbReference type="RefSeq" id="WP_012162820.1">
    <property type="nucleotide sequence ID" value="NC_009925.1"/>
</dbReference>
<dbReference type="eggNOG" id="COG0454">
    <property type="taxonomic scope" value="Bacteria"/>
</dbReference>
<dbReference type="HOGENOM" id="CLU_2178020_0_0_3"/>
<evidence type="ECO:0000256" key="1">
    <source>
        <dbReference type="ARBA" id="ARBA00022679"/>
    </source>
</evidence>
<keyword evidence="2" id="KW-0012">Acyltransferase</keyword>
<accession>B0C245</accession>
<protein>
    <submittedName>
        <fullName evidence="4">Acetyltransferase, gnat family, putative</fullName>
    </submittedName>
</protein>
<reference evidence="4 5" key="1">
    <citation type="journal article" date="2008" name="Proc. Natl. Acad. Sci. U.S.A.">
        <title>Niche adaptation and genome expansion in the chlorophyll d-producing cyanobacterium Acaryochloris marina.</title>
        <authorList>
            <person name="Swingley W.D."/>
            <person name="Chen M."/>
            <person name="Cheung P.C."/>
            <person name="Conrad A.L."/>
            <person name="Dejesa L.C."/>
            <person name="Hao J."/>
            <person name="Honchak B.M."/>
            <person name="Karbach L.E."/>
            <person name="Kurdoglu A."/>
            <person name="Lahiri S."/>
            <person name="Mastrian S.D."/>
            <person name="Miyashita H."/>
            <person name="Page L."/>
            <person name="Ramakrishna P."/>
            <person name="Satoh S."/>
            <person name="Sattley W.M."/>
            <person name="Shimada Y."/>
            <person name="Taylor H.L."/>
            <person name="Tomo T."/>
            <person name="Tsuchiya T."/>
            <person name="Wang Z.T."/>
            <person name="Raymond J."/>
            <person name="Mimuro M."/>
            <person name="Blankenship R.E."/>
            <person name="Touchman J.W."/>
        </authorList>
    </citation>
    <scope>NUCLEOTIDE SEQUENCE [LARGE SCALE GENOMIC DNA]</scope>
    <source>
        <strain evidence="5">MBIC 11017</strain>
    </source>
</reference>
<dbReference type="GO" id="GO:0008080">
    <property type="term" value="F:N-acetyltransferase activity"/>
    <property type="evidence" value="ECO:0007669"/>
    <property type="project" value="UniProtKB-ARBA"/>
</dbReference>
<evidence type="ECO:0000256" key="2">
    <source>
        <dbReference type="ARBA" id="ARBA00023315"/>
    </source>
</evidence>
<keyword evidence="5" id="KW-1185">Reference proteome</keyword>